<dbReference type="AlphaFoldDB" id="A0A2U1JKP6"/>
<dbReference type="Proteomes" id="UP000245449">
    <property type="component" value="Unassembled WGS sequence"/>
</dbReference>
<comment type="caution">
    <text evidence="1">The sequence shown here is derived from an EMBL/GenBank/DDBJ whole genome shotgun (WGS) entry which is preliminary data.</text>
</comment>
<evidence type="ECO:0000313" key="2">
    <source>
        <dbReference type="Proteomes" id="UP000245449"/>
    </source>
</evidence>
<proteinExistence type="predicted"/>
<protein>
    <recommendedName>
        <fullName evidence="3">DUF3828 domain-containing protein</fullName>
    </recommendedName>
</protein>
<sequence>MKKSIFITISVFVFISSCGQSKNQVSEIEAKNMLKKFYTTYNKVWSNTSNPDILVKKIDSLKAIYCTLNLTNKIKKQFKLEGLDHDLLTIDQVADLNQIEKLLVTKDSVKPNVYIVSYIEDYTNPSNKKEFKMAIIHVAVVKDKSGYKIDSVW</sequence>
<dbReference type="OrthoDB" id="665409at2"/>
<keyword evidence="2" id="KW-1185">Reference proteome</keyword>
<dbReference type="EMBL" id="QCZI01000006">
    <property type="protein sequence ID" value="PWA05575.1"/>
    <property type="molecule type" value="Genomic_DNA"/>
</dbReference>
<gene>
    <name evidence="1" type="ORF">DB895_06205</name>
</gene>
<organism evidence="1 2">
    <name type="scientific">Flavobacterium psychrotolerans</name>
    <dbReference type="NCBI Taxonomy" id="2169410"/>
    <lineage>
        <taxon>Bacteria</taxon>
        <taxon>Pseudomonadati</taxon>
        <taxon>Bacteroidota</taxon>
        <taxon>Flavobacteriia</taxon>
        <taxon>Flavobacteriales</taxon>
        <taxon>Flavobacteriaceae</taxon>
        <taxon>Flavobacterium</taxon>
    </lineage>
</organism>
<accession>A0A2U1JKP6</accession>
<reference evidence="1 2" key="1">
    <citation type="submission" date="2018-04" db="EMBL/GenBank/DDBJ databases">
        <title>Flavobacterium sp. nov., isolated from glacier ice.</title>
        <authorList>
            <person name="Liu Q."/>
            <person name="Xin Y.-H."/>
        </authorList>
    </citation>
    <scope>NUCLEOTIDE SEQUENCE [LARGE SCALE GENOMIC DNA]</scope>
    <source>
        <strain evidence="1 2">RB1R5</strain>
    </source>
</reference>
<dbReference type="Gene3D" id="3.10.450.50">
    <property type="match status" value="1"/>
</dbReference>
<evidence type="ECO:0008006" key="3">
    <source>
        <dbReference type="Google" id="ProtNLM"/>
    </source>
</evidence>
<dbReference type="RefSeq" id="WP_116724502.1">
    <property type="nucleotide sequence ID" value="NZ_QCZI01000006.1"/>
</dbReference>
<evidence type="ECO:0000313" key="1">
    <source>
        <dbReference type="EMBL" id="PWA05575.1"/>
    </source>
</evidence>
<dbReference type="PROSITE" id="PS51257">
    <property type="entry name" value="PROKAR_LIPOPROTEIN"/>
    <property type="match status" value="1"/>
</dbReference>
<name>A0A2U1JKP6_9FLAO</name>